<name>A0A8X6PR56_NEPPI</name>
<evidence type="ECO:0000256" key="1">
    <source>
        <dbReference type="SAM" id="MobiDB-lite"/>
    </source>
</evidence>
<evidence type="ECO:0000313" key="3">
    <source>
        <dbReference type="Proteomes" id="UP000887013"/>
    </source>
</evidence>
<dbReference type="AlphaFoldDB" id="A0A8X6PR56"/>
<comment type="caution">
    <text evidence="2">The sequence shown here is derived from an EMBL/GenBank/DDBJ whole genome shotgun (WGS) entry which is preliminary data.</text>
</comment>
<accession>A0A8X6PR56</accession>
<proteinExistence type="predicted"/>
<keyword evidence="3" id="KW-1185">Reference proteome</keyword>
<dbReference type="Proteomes" id="UP000887013">
    <property type="component" value="Unassembled WGS sequence"/>
</dbReference>
<feature type="compositionally biased region" description="Basic and acidic residues" evidence="1">
    <location>
        <begin position="52"/>
        <end position="61"/>
    </location>
</feature>
<reference evidence="2" key="1">
    <citation type="submission" date="2020-08" db="EMBL/GenBank/DDBJ databases">
        <title>Multicomponent nature underlies the extraordinary mechanical properties of spider dragline silk.</title>
        <authorList>
            <person name="Kono N."/>
            <person name="Nakamura H."/>
            <person name="Mori M."/>
            <person name="Yoshida Y."/>
            <person name="Ohtoshi R."/>
            <person name="Malay A.D."/>
            <person name="Moran D.A.P."/>
            <person name="Tomita M."/>
            <person name="Numata K."/>
            <person name="Arakawa K."/>
        </authorList>
    </citation>
    <scope>NUCLEOTIDE SEQUENCE</scope>
</reference>
<sequence>MTPTHLTNNSVISHDLNYDPKYAETTHGILQTNLQEKKKRRKKRTNSPTNRLDPEKRENCHRTSQLSVKVSIYVMLTFKRIFIANLCRIDQRGRVWPKNTQKAVAEVE</sequence>
<gene>
    <name evidence="2" type="ORF">NPIL_130961</name>
</gene>
<organism evidence="2 3">
    <name type="scientific">Nephila pilipes</name>
    <name type="common">Giant wood spider</name>
    <name type="synonym">Nephila maculata</name>
    <dbReference type="NCBI Taxonomy" id="299642"/>
    <lineage>
        <taxon>Eukaryota</taxon>
        <taxon>Metazoa</taxon>
        <taxon>Ecdysozoa</taxon>
        <taxon>Arthropoda</taxon>
        <taxon>Chelicerata</taxon>
        <taxon>Arachnida</taxon>
        <taxon>Araneae</taxon>
        <taxon>Araneomorphae</taxon>
        <taxon>Entelegynae</taxon>
        <taxon>Araneoidea</taxon>
        <taxon>Nephilidae</taxon>
        <taxon>Nephila</taxon>
    </lineage>
</organism>
<dbReference type="EMBL" id="BMAW01118669">
    <property type="protein sequence ID" value="GFT80910.1"/>
    <property type="molecule type" value="Genomic_DNA"/>
</dbReference>
<protein>
    <submittedName>
        <fullName evidence="2">Uncharacterized protein</fullName>
    </submittedName>
</protein>
<feature type="region of interest" description="Disordered" evidence="1">
    <location>
        <begin position="29"/>
        <end position="62"/>
    </location>
</feature>
<evidence type="ECO:0000313" key="2">
    <source>
        <dbReference type="EMBL" id="GFT80910.1"/>
    </source>
</evidence>